<organism evidence="1">
    <name type="scientific">Hexamita inflata</name>
    <dbReference type="NCBI Taxonomy" id="28002"/>
    <lineage>
        <taxon>Eukaryota</taxon>
        <taxon>Metamonada</taxon>
        <taxon>Diplomonadida</taxon>
        <taxon>Hexamitidae</taxon>
        <taxon>Hexamitinae</taxon>
        <taxon>Hexamita</taxon>
    </lineage>
</organism>
<proteinExistence type="predicted"/>
<evidence type="ECO:0000313" key="2">
    <source>
        <dbReference type="EMBL" id="CAL6112525.1"/>
    </source>
</evidence>
<dbReference type="Proteomes" id="UP001642409">
    <property type="component" value="Unassembled WGS sequence"/>
</dbReference>
<sequence>MLLFHSEVSLGVPGYAYIKELLLAIFYERYISFSVVVILTNVFDISNFDGVNHFVGQLSNKVITIQYLQYSQDSQIDQVFSHISINKFRSNHSTLSLVDKRRKLNQQMNQIVLCCQNCRELNQTTCRMN</sequence>
<evidence type="ECO:0000313" key="1">
    <source>
        <dbReference type="EMBL" id="CAI9913032.1"/>
    </source>
</evidence>
<name>A0AA86TD26_9EUKA</name>
<keyword evidence="3" id="KW-1185">Reference proteome</keyword>
<reference evidence="2 3" key="2">
    <citation type="submission" date="2024-07" db="EMBL/GenBank/DDBJ databases">
        <authorList>
            <person name="Akdeniz Z."/>
        </authorList>
    </citation>
    <scope>NUCLEOTIDE SEQUENCE [LARGE SCALE GENOMIC DNA]</scope>
</reference>
<reference evidence="1" key="1">
    <citation type="submission" date="2023-06" db="EMBL/GenBank/DDBJ databases">
        <authorList>
            <person name="Kurt Z."/>
        </authorList>
    </citation>
    <scope>NUCLEOTIDE SEQUENCE</scope>
</reference>
<protein>
    <submittedName>
        <fullName evidence="2">Hypothetical_protein</fullName>
    </submittedName>
</protein>
<dbReference type="AlphaFoldDB" id="A0AA86TD26"/>
<dbReference type="EMBL" id="CAXDID020000740">
    <property type="protein sequence ID" value="CAL6112525.1"/>
    <property type="molecule type" value="Genomic_DNA"/>
</dbReference>
<evidence type="ECO:0000313" key="3">
    <source>
        <dbReference type="Proteomes" id="UP001642409"/>
    </source>
</evidence>
<dbReference type="EMBL" id="CATOUU010000013">
    <property type="protein sequence ID" value="CAI9913032.1"/>
    <property type="molecule type" value="Genomic_DNA"/>
</dbReference>
<comment type="caution">
    <text evidence="1">The sequence shown here is derived from an EMBL/GenBank/DDBJ whole genome shotgun (WGS) entry which is preliminary data.</text>
</comment>
<gene>
    <name evidence="1" type="ORF">HINF_LOCUS677</name>
    <name evidence="2" type="ORF">HINF_LOCUS77081</name>
</gene>
<accession>A0AA86TD26</accession>